<proteinExistence type="predicted"/>
<dbReference type="Proteomes" id="UP000244180">
    <property type="component" value="Unassembled WGS sequence"/>
</dbReference>
<evidence type="ECO:0000256" key="1">
    <source>
        <dbReference type="SAM" id="MobiDB-lite"/>
    </source>
</evidence>
<accession>A0A2T5GFC7</accession>
<gene>
    <name evidence="2" type="ORF">HSCHL_1834</name>
</gene>
<reference evidence="2 3" key="1">
    <citation type="submission" date="2017-08" db="EMBL/GenBank/DDBJ databases">
        <title>Burning lignite coal seam in the remote Altai Mountains harbors a hydrogen-driven thermophilic microbial community.</title>
        <authorList>
            <person name="Kadnikov V.V."/>
            <person name="Mardanov A.V."/>
            <person name="Ivasenko D."/>
            <person name="Beletsky A.V."/>
            <person name="Karnachuk O.V."/>
            <person name="Ravin N.V."/>
        </authorList>
    </citation>
    <scope>NUCLEOTIDE SEQUENCE [LARGE SCALE GENOMIC DNA]</scope>
    <source>
        <strain evidence="2">AL33</strain>
    </source>
</reference>
<feature type="region of interest" description="Disordered" evidence="1">
    <location>
        <begin position="24"/>
        <end position="47"/>
    </location>
</feature>
<name>A0A2T5GFC7_HYDSH</name>
<evidence type="ECO:0000313" key="3">
    <source>
        <dbReference type="Proteomes" id="UP000244180"/>
    </source>
</evidence>
<comment type="caution">
    <text evidence="2">The sequence shown here is derived from an EMBL/GenBank/DDBJ whole genome shotgun (WGS) entry which is preliminary data.</text>
</comment>
<dbReference type="EMBL" id="PEBV01000001">
    <property type="protein sequence ID" value="PTQ54891.1"/>
    <property type="molecule type" value="Genomic_DNA"/>
</dbReference>
<evidence type="ECO:0000313" key="2">
    <source>
        <dbReference type="EMBL" id="PTQ54891.1"/>
    </source>
</evidence>
<dbReference type="AlphaFoldDB" id="A0A2T5GFC7"/>
<protein>
    <submittedName>
        <fullName evidence="2">Uncharacterized protein</fullName>
    </submittedName>
</protein>
<sequence length="47" mass="4742">MAVASTRRVGRRPATGLAAGAGAALDRGIGPFDTRGGGRYNKRVLSG</sequence>
<organism evidence="2 3">
    <name type="scientific">Hydrogenibacillus schlegelii</name>
    <name type="common">Bacillus schlegelii</name>
    <dbReference type="NCBI Taxonomy" id="1484"/>
    <lineage>
        <taxon>Bacteria</taxon>
        <taxon>Bacillati</taxon>
        <taxon>Bacillota</taxon>
        <taxon>Bacilli</taxon>
        <taxon>Bacillales</taxon>
        <taxon>Bacillales Family X. Incertae Sedis</taxon>
        <taxon>Hydrogenibacillus</taxon>
    </lineage>
</organism>